<feature type="compositionally biased region" description="Acidic residues" evidence="1">
    <location>
        <begin position="198"/>
        <end position="207"/>
    </location>
</feature>
<comment type="caution">
    <text evidence="2">The sequence shown here is derived from an EMBL/GenBank/DDBJ whole genome shotgun (WGS) entry which is preliminary data.</text>
</comment>
<protein>
    <submittedName>
        <fullName evidence="2">Uncharacterized protein</fullName>
    </submittedName>
</protein>
<dbReference type="AlphaFoldDB" id="A0A448XE65"/>
<reference evidence="2" key="1">
    <citation type="submission" date="2018-11" db="EMBL/GenBank/DDBJ databases">
        <authorList>
            <consortium name="Pathogen Informatics"/>
        </authorList>
    </citation>
    <scope>NUCLEOTIDE SEQUENCE</scope>
</reference>
<keyword evidence="3" id="KW-1185">Reference proteome</keyword>
<name>A0A448XE65_9PLAT</name>
<proteinExistence type="predicted"/>
<feature type="region of interest" description="Disordered" evidence="1">
    <location>
        <begin position="1"/>
        <end position="176"/>
    </location>
</feature>
<feature type="compositionally biased region" description="Polar residues" evidence="1">
    <location>
        <begin position="141"/>
        <end position="154"/>
    </location>
</feature>
<feature type="compositionally biased region" description="Basic and acidic residues" evidence="1">
    <location>
        <begin position="1"/>
        <end position="22"/>
    </location>
</feature>
<organism evidence="2 3">
    <name type="scientific">Protopolystoma xenopodis</name>
    <dbReference type="NCBI Taxonomy" id="117903"/>
    <lineage>
        <taxon>Eukaryota</taxon>
        <taxon>Metazoa</taxon>
        <taxon>Spiralia</taxon>
        <taxon>Lophotrochozoa</taxon>
        <taxon>Platyhelminthes</taxon>
        <taxon>Monogenea</taxon>
        <taxon>Polyopisthocotylea</taxon>
        <taxon>Polystomatidea</taxon>
        <taxon>Polystomatidae</taxon>
        <taxon>Protopolystoma</taxon>
    </lineage>
</organism>
<feature type="compositionally biased region" description="Low complexity" evidence="1">
    <location>
        <begin position="217"/>
        <end position="234"/>
    </location>
</feature>
<feature type="region of interest" description="Disordered" evidence="1">
    <location>
        <begin position="192"/>
        <end position="279"/>
    </location>
</feature>
<dbReference type="EMBL" id="CAAALY010247778">
    <property type="protein sequence ID" value="VEL34498.1"/>
    <property type="molecule type" value="Genomic_DNA"/>
</dbReference>
<gene>
    <name evidence="2" type="ORF">PXEA_LOCUS27938</name>
</gene>
<dbReference type="Proteomes" id="UP000784294">
    <property type="component" value="Unassembled WGS sequence"/>
</dbReference>
<evidence type="ECO:0000313" key="3">
    <source>
        <dbReference type="Proteomes" id="UP000784294"/>
    </source>
</evidence>
<evidence type="ECO:0000256" key="1">
    <source>
        <dbReference type="SAM" id="MobiDB-lite"/>
    </source>
</evidence>
<evidence type="ECO:0000313" key="2">
    <source>
        <dbReference type="EMBL" id="VEL34498.1"/>
    </source>
</evidence>
<accession>A0A448XE65</accession>
<feature type="compositionally biased region" description="Acidic residues" evidence="1">
    <location>
        <begin position="33"/>
        <end position="100"/>
    </location>
</feature>
<feature type="compositionally biased region" description="Basic residues" evidence="1">
    <location>
        <begin position="249"/>
        <end position="263"/>
    </location>
</feature>
<sequence>MSIRKAPRDHFTGKGKATDSEYVKASNSLDGFFSEEEETSYELELETEEFDEEEEEEEAEEVEEDEEEEEEDEEEEVEEEDDEEEDGDEDDDDEWGEDETRDSMPGQKGSARPTSSGDGERKRSKEVIPSALSAIPDELSSKASTENCIRTKSSPDGLISGGKTERKSNRPVAQEISQELQFVEKKTADLTFGNEGLEGVEGDVPIDDDSKEKTTDTEASASEAGSTSSSSDFAMTFRMLPSRPLHPARAGHNRIRTAKTSKHATKEQHTAISRIRKNR</sequence>